<accession>A0AAE0ZAJ9</accession>
<evidence type="ECO:0000256" key="1">
    <source>
        <dbReference type="SAM" id="MobiDB-lite"/>
    </source>
</evidence>
<dbReference type="AlphaFoldDB" id="A0AAE0ZAJ9"/>
<proteinExistence type="predicted"/>
<name>A0AAE0ZAJ9_9GAST</name>
<gene>
    <name evidence="2" type="ORF">RRG08_063677</name>
</gene>
<dbReference type="Proteomes" id="UP001283361">
    <property type="component" value="Unassembled WGS sequence"/>
</dbReference>
<evidence type="ECO:0000313" key="3">
    <source>
        <dbReference type="Proteomes" id="UP001283361"/>
    </source>
</evidence>
<sequence>MVKVLDDGDESDAFQETNGVKQDCVIALILFSMMFSAMLTDAFHACDDGTPIRYSMNGRLFNLRRLQAVRLSSETFCLPTTAPSTPEQNSRCRMKWTTAQVNNRIAKASDAFGKLCENVWERRGCSLTTKLKVYHAVVLTTLLYASETWTVYSRHARKLNHFHLSCLHRLLRIRWQEKIPDTEVRSLSEPTCPESSPSNRKHRPDGLDAPSGCLTADCRNIMLYSELCQGKRTMGEQKKRFKDNLKTSKYHYRLVPYLRTTVQGPD</sequence>
<dbReference type="PANTHER" id="PTHR47027:SF26">
    <property type="entry name" value="REVERSE TRANSCRIPTASE DOMAIN-CONTAINING PROTEIN"/>
    <property type="match status" value="1"/>
</dbReference>
<comment type="caution">
    <text evidence="2">The sequence shown here is derived from an EMBL/GenBank/DDBJ whole genome shotgun (WGS) entry which is preliminary data.</text>
</comment>
<feature type="region of interest" description="Disordered" evidence="1">
    <location>
        <begin position="186"/>
        <end position="206"/>
    </location>
</feature>
<evidence type="ECO:0000313" key="2">
    <source>
        <dbReference type="EMBL" id="KAK3765640.1"/>
    </source>
</evidence>
<organism evidence="2 3">
    <name type="scientific">Elysia crispata</name>
    <name type="common">lettuce slug</name>
    <dbReference type="NCBI Taxonomy" id="231223"/>
    <lineage>
        <taxon>Eukaryota</taxon>
        <taxon>Metazoa</taxon>
        <taxon>Spiralia</taxon>
        <taxon>Lophotrochozoa</taxon>
        <taxon>Mollusca</taxon>
        <taxon>Gastropoda</taxon>
        <taxon>Heterobranchia</taxon>
        <taxon>Euthyneura</taxon>
        <taxon>Panpulmonata</taxon>
        <taxon>Sacoglossa</taxon>
        <taxon>Placobranchoidea</taxon>
        <taxon>Plakobranchidae</taxon>
        <taxon>Elysia</taxon>
    </lineage>
</organism>
<dbReference type="EMBL" id="JAWDGP010004279">
    <property type="protein sequence ID" value="KAK3765640.1"/>
    <property type="molecule type" value="Genomic_DNA"/>
</dbReference>
<reference evidence="2" key="1">
    <citation type="journal article" date="2023" name="G3 (Bethesda)">
        <title>A reference genome for the long-term kleptoplast-retaining sea slug Elysia crispata morphotype clarki.</title>
        <authorList>
            <person name="Eastman K.E."/>
            <person name="Pendleton A.L."/>
            <person name="Shaikh M.A."/>
            <person name="Suttiyut T."/>
            <person name="Ogas R."/>
            <person name="Tomko P."/>
            <person name="Gavelis G."/>
            <person name="Widhalm J.R."/>
            <person name="Wisecaver J.H."/>
        </authorList>
    </citation>
    <scope>NUCLEOTIDE SEQUENCE</scope>
    <source>
        <strain evidence="2">ECLA1</strain>
    </source>
</reference>
<keyword evidence="3" id="KW-1185">Reference proteome</keyword>
<dbReference type="PANTHER" id="PTHR47027">
    <property type="entry name" value="REVERSE TRANSCRIPTASE DOMAIN-CONTAINING PROTEIN"/>
    <property type="match status" value="1"/>
</dbReference>
<protein>
    <submittedName>
        <fullName evidence="2">Uncharacterized protein</fullName>
    </submittedName>
</protein>